<keyword evidence="2" id="KW-0732">Signal</keyword>
<reference evidence="3" key="1">
    <citation type="submission" date="2021-03" db="EMBL/GenBank/DDBJ databases">
        <authorList>
            <person name="Tagirdzhanova G."/>
        </authorList>
    </citation>
    <scope>NUCLEOTIDE SEQUENCE</scope>
</reference>
<dbReference type="OrthoDB" id="5328379at2759"/>
<organism evidence="3 4">
    <name type="scientific">Alectoria fallacina</name>
    <dbReference type="NCBI Taxonomy" id="1903189"/>
    <lineage>
        <taxon>Eukaryota</taxon>
        <taxon>Fungi</taxon>
        <taxon>Dikarya</taxon>
        <taxon>Ascomycota</taxon>
        <taxon>Pezizomycotina</taxon>
        <taxon>Lecanoromycetes</taxon>
        <taxon>OSLEUM clade</taxon>
        <taxon>Lecanoromycetidae</taxon>
        <taxon>Lecanorales</taxon>
        <taxon>Lecanorineae</taxon>
        <taxon>Parmeliaceae</taxon>
        <taxon>Alectoria</taxon>
    </lineage>
</organism>
<feature type="chain" id="PRO_5034695295" evidence="2">
    <location>
        <begin position="27"/>
        <end position="410"/>
    </location>
</feature>
<protein>
    <submittedName>
        <fullName evidence="3">Uncharacterized protein</fullName>
    </submittedName>
</protein>
<dbReference type="Proteomes" id="UP000664203">
    <property type="component" value="Unassembled WGS sequence"/>
</dbReference>
<gene>
    <name evidence="3" type="ORF">ALECFALPRED_009758</name>
</gene>
<name>A0A8H3J7Y6_9LECA</name>
<comment type="caution">
    <text evidence="3">The sequence shown here is derived from an EMBL/GenBank/DDBJ whole genome shotgun (WGS) entry which is preliminary data.</text>
</comment>
<evidence type="ECO:0000256" key="2">
    <source>
        <dbReference type="SAM" id="SignalP"/>
    </source>
</evidence>
<proteinExistence type="predicted"/>
<feature type="region of interest" description="Disordered" evidence="1">
    <location>
        <begin position="387"/>
        <end position="410"/>
    </location>
</feature>
<feature type="signal peptide" evidence="2">
    <location>
        <begin position="1"/>
        <end position="26"/>
    </location>
</feature>
<feature type="compositionally biased region" description="Polar residues" evidence="1">
    <location>
        <begin position="387"/>
        <end position="398"/>
    </location>
</feature>
<accession>A0A8H3J7Y6</accession>
<evidence type="ECO:0000256" key="1">
    <source>
        <dbReference type="SAM" id="MobiDB-lite"/>
    </source>
</evidence>
<evidence type="ECO:0000313" key="3">
    <source>
        <dbReference type="EMBL" id="CAF9942457.1"/>
    </source>
</evidence>
<sequence>MTTGKKLAPLRPIALLISIALSKTKALTLHGQPPLSFNTPQVIARAEQAVTVEPYTGNGDVPVVHGWNMLTTDLPIQYTPTESNTTLRLTQKDNRSQNVHPSMIYNLTVLALADIARSTVTTNGNEDFPRSGQGNSTFATSDPTSNLQFMVTAYKALPLYAVTDVLRGIQELTHYLLFLELAFEVFSDIRPTSSPIASGVLAFHFGSQIEPVQTKDLEYLNSSYANLTSAPSRQVQSSIDSIQLTTFDELEAVEVTYDDLKNPLPIYDQSFADVATSMLANITDLVIANQGDGLFPFYGSGNRRLLRYVDTWGSNLGISLLPMNLLGINFTLGQAAMALKATQDNLSNGPMVESRLQIMVDGSLVGWGCLSYANASAWRCIMPTPGSASSVDSQSISGAANAVPDPNESS</sequence>
<dbReference type="EMBL" id="CAJPDR010000755">
    <property type="protein sequence ID" value="CAF9942457.1"/>
    <property type="molecule type" value="Genomic_DNA"/>
</dbReference>
<keyword evidence="4" id="KW-1185">Reference proteome</keyword>
<dbReference type="AlphaFoldDB" id="A0A8H3J7Y6"/>
<evidence type="ECO:0000313" key="4">
    <source>
        <dbReference type="Proteomes" id="UP000664203"/>
    </source>
</evidence>